<comment type="similarity">
    <text evidence="2">Belongs to the RmuC family.</text>
</comment>
<organism evidence="7">
    <name type="scientific">uncultured Sphingosinicella sp</name>
    <dbReference type="NCBI Taxonomy" id="478748"/>
    <lineage>
        <taxon>Bacteria</taxon>
        <taxon>Pseudomonadati</taxon>
        <taxon>Pseudomonadota</taxon>
        <taxon>Alphaproteobacteria</taxon>
        <taxon>Sphingomonadales</taxon>
        <taxon>Sphingosinicellaceae</taxon>
        <taxon>Sphingosinicella</taxon>
        <taxon>environmental samples</taxon>
    </lineage>
</organism>
<dbReference type="PANTHER" id="PTHR30563:SF0">
    <property type="entry name" value="DNA RECOMBINATION PROTEIN RMUC"/>
    <property type="match status" value="1"/>
</dbReference>
<evidence type="ECO:0000256" key="5">
    <source>
        <dbReference type="ARBA" id="ARBA00023172"/>
    </source>
</evidence>
<evidence type="ECO:0000313" key="7">
    <source>
        <dbReference type="EMBL" id="CAA9548331.1"/>
    </source>
</evidence>
<evidence type="ECO:0000256" key="4">
    <source>
        <dbReference type="ARBA" id="ARBA00023054"/>
    </source>
</evidence>
<keyword evidence="5" id="KW-0233">DNA recombination</keyword>
<comment type="function">
    <text evidence="1">Involved in DNA recombination.</text>
</comment>
<gene>
    <name evidence="7" type="ORF">AVDCRST_MAG23-2752</name>
</gene>
<dbReference type="AlphaFoldDB" id="A0A6J4UGW2"/>
<feature type="coiled-coil region" evidence="6">
    <location>
        <begin position="84"/>
        <end position="136"/>
    </location>
</feature>
<protein>
    <recommendedName>
        <fullName evidence="3">DNA recombination protein RmuC homolog</fullName>
    </recommendedName>
</protein>
<sequence length="490" mass="54344">MDAAILIVMAVAMIATLGAGYLLGAKPIKQLQQEAETARQEREQLRTGFEHEREQLRTNVEHWRGEFNKAIVNLSAETQKVVRLAEVESQLAGEREAATSLRSEVAAFHRGEAERERAHQAQLAQLKDLEAKLETRFGELAGKAVEGAHDSFLKRAEERFGHAGQQNADKLKSLLQPVEATLKRYEEGLKEVEKDRANSYGELKQAVAQLTHGNESVRKETQRLANVMRSSPKARGRWGEEQLRTILESAGLAENVDFSLQSTVSDGERQLRPDCVINLPGDRCIVVDVKCPLVAFEQAFDEEDEGRRGDFLLQHAAAMKSYANDLGRKGYWRQFDVSPDFVIMFIPGEHFLSAAAERAPDLIETAFKNGVIIASTINMLALAKIMAGMWRQEGLAAQAKEVATAGQELYKRLLTMAGHVRKLGTNLNQASNAYNSFVGSLESQVMTQARRFEDLKVDTGGQKIETLPIADVALRPLTKLVPPESLEAAE</sequence>
<dbReference type="InterPro" id="IPR003798">
    <property type="entry name" value="DNA_recombination_RmuC"/>
</dbReference>
<feature type="coiled-coil region" evidence="6">
    <location>
        <begin position="28"/>
        <end position="55"/>
    </location>
</feature>
<name>A0A6J4UGW2_9SPHN</name>
<dbReference type="EMBL" id="CADCWD010000093">
    <property type="protein sequence ID" value="CAA9548331.1"/>
    <property type="molecule type" value="Genomic_DNA"/>
</dbReference>
<accession>A0A6J4UGW2</accession>
<dbReference type="GO" id="GO:0006310">
    <property type="term" value="P:DNA recombination"/>
    <property type="evidence" value="ECO:0007669"/>
    <property type="project" value="UniProtKB-KW"/>
</dbReference>
<proteinExistence type="inferred from homology"/>
<evidence type="ECO:0000256" key="1">
    <source>
        <dbReference type="ARBA" id="ARBA00003416"/>
    </source>
</evidence>
<reference evidence="7" key="1">
    <citation type="submission" date="2020-02" db="EMBL/GenBank/DDBJ databases">
        <authorList>
            <person name="Meier V. D."/>
        </authorList>
    </citation>
    <scope>NUCLEOTIDE SEQUENCE</scope>
    <source>
        <strain evidence="7">AVDCRST_MAG23</strain>
    </source>
</reference>
<evidence type="ECO:0000256" key="2">
    <source>
        <dbReference type="ARBA" id="ARBA00009840"/>
    </source>
</evidence>
<dbReference type="PANTHER" id="PTHR30563">
    <property type="entry name" value="DNA RECOMBINATION PROTEIN RMUC"/>
    <property type="match status" value="1"/>
</dbReference>
<evidence type="ECO:0000256" key="6">
    <source>
        <dbReference type="SAM" id="Coils"/>
    </source>
</evidence>
<keyword evidence="4 6" id="KW-0175">Coiled coil</keyword>
<dbReference type="Pfam" id="PF02646">
    <property type="entry name" value="RmuC"/>
    <property type="match status" value="1"/>
</dbReference>
<evidence type="ECO:0000256" key="3">
    <source>
        <dbReference type="ARBA" id="ARBA00021840"/>
    </source>
</evidence>